<dbReference type="PANTHER" id="PTHR45663">
    <property type="entry name" value="GEO12009P1"/>
    <property type="match status" value="1"/>
</dbReference>
<evidence type="ECO:0000313" key="11">
    <source>
        <dbReference type="EMBL" id="QDL10853.1"/>
    </source>
</evidence>
<feature type="site" description="Contributes to redox potential value" evidence="8">
    <location>
        <position position="33"/>
    </location>
</feature>
<dbReference type="PROSITE" id="PS00194">
    <property type="entry name" value="THIOREDOXIN_1"/>
    <property type="match status" value="1"/>
</dbReference>
<evidence type="ECO:0000259" key="10">
    <source>
        <dbReference type="PROSITE" id="PS51352"/>
    </source>
</evidence>
<dbReference type="PANTHER" id="PTHR45663:SF11">
    <property type="entry name" value="GEO12009P1"/>
    <property type="match status" value="1"/>
</dbReference>
<evidence type="ECO:0000256" key="8">
    <source>
        <dbReference type="PIRSR" id="PIRSR000077-1"/>
    </source>
</evidence>
<dbReference type="PIRSF" id="PIRSF000077">
    <property type="entry name" value="Thioredoxin"/>
    <property type="match status" value="1"/>
</dbReference>
<accession>A0A856MHY0</accession>
<feature type="active site" description="Nucleophile" evidence="8">
    <location>
        <position position="31"/>
    </location>
</feature>
<keyword evidence="4 9" id="KW-1015">Disulfide bond</keyword>
<dbReference type="PROSITE" id="PS51352">
    <property type="entry name" value="THIOREDOXIN_2"/>
    <property type="match status" value="1"/>
</dbReference>
<feature type="site" description="Contributes to redox potential value" evidence="8">
    <location>
        <position position="32"/>
    </location>
</feature>
<dbReference type="InterPro" id="IPR005746">
    <property type="entry name" value="Thioredoxin"/>
</dbReference>
<evidence type="ECO:0000256" key="3">
    <source>
        <dbReference type="ARBA" id="ARBA00022982"/>
    </source>
</evidence>
<feature type="disulfide bond" description="Redox-active" evidence="9">
    <location>
        <begin position="31"/>
        <end position="34"/>
    </location>
</feature>
<evidence type="ECO:0000256" key="9">
    <source>
        <dbReference type="PIRSR" id="PIRSR000077-4"/>
    </source>
</evidence>
<dbReference type="EMBL" id="CP030118">
    <property type="protein sequence ID" value="QDL10853.1"/>
    <property type="molecule type" value="Genomic_DNA"/>
</dbReference>
<organism evidence="11 12">
    <name type="scientific">Brasilonema sennae CENA114</name>
    <dbReference type="NCBI Taxonomy" id="415709"/>
    <lineage>
        <taxon>Bacteria</taxon>
        <taxon>Bacillati</taxon>
        <taxon>Cyanobacteriota</taxon>
        <taxon>Cyanophyceae</taxon>
        <taxon>Nostocales</taxon>
        <taxon>Scytonemataceae</taxon>
        <taxon>Brasilonema</taxon>
        <taxon>Bromeliae group (in: Brasilonema)</taxon>
    </lineage>
</organism>
<dbReference type="Gene3D" id="3.40.30.10">
    <property type="entry name" value="Glutaredoxin"/>
    <property type="match status" value="1"/>
</dbReference>
<dbReference type="KEGG" id="bsen:DP114_25740"/>
<evidence type="ECO:0000256" key="4">
    <source>
        <dbReference type="ARBA" id="ARBA00023157"/>
    </source>
</evidence>
<proteinExistence type="inferred from homology"/>
<dbReference type="NCBIfam" id="TIGR01068">
    <property type="entry name" value="thioredoxin"/>
    <property type="match status" value="1"/>
</dbReference>
<protein>
    <recommendedName>
        <fullName evidence="6 7">Thioredoxin</fullName>
    </recommendedName>
</protein>
<evidence type="ECO:0000256" key="7">
    <source>
        <dbReference type="PIRNR" id="PIRNR000077"/>
    </source>
</evidence>
<feature type="site" description="Deprotonates C-terminal active site Cys" evidence="8">
    <location>
        <position position="25"/>
    </location>
</feature>
<keyword evidence="12" id="KW-1185">Reference proteome</keyword>
<dbReference type="RefSeq" id="WP_169268785.1">
    <property type="nucleotide sequence ID" value="NZ_CAWOXK010000001.1"/>
</dbReference>
<reference evidence="11 12" key="1">
    <citation type="submission" date="2018-06" db="EMBL/GenBank/DDBJ databases">
        <title>Comparative genomics of Brasilonema spp. strains.</title>
        <authorList>
            <person name="Alvarenga D.O."/>
            <person name="Fiore M.F."/>
            <person name="Varani A.M."/>
        </authorList>
    </citation>
    <scope>NUCLEOTIDE SEQUENCE [LARGE SCALE GENOMIC DNA]</scope>
    <source>
        <strain evidence="11 12">CENA114</strain>
    </source>
</reference>
<evidence type="ECO:0000256" key="5">
    <source>
        <dbReference type="ARBA" id="ARBA00023284"/>
    </source>
</evidence>
<evidence type="ECO:0000256" key="1">
    <source>
        <dbReference type="ARBA" id="ARBA00008987"/>
    </source>
</evidence>
<keyword evidence="2" id="KW-0813">Transport</keyword>
<evidence type="ECO:0000256" key="6">
    <source>
        <dbReference type="NCBIfam" id="TIGR01068"/>
    </source>
</evidence>
<dbReference type="InterPro" id="IPR017937">
    <property type="entry name" value="Thioredoxin_CS"/>
</dbReference>
<dbReference type="Proteomes" id="UP000503129">
    <property type="component" value="Chromosome"/>
</dbReference>
<dbReference type="InterPro" id="IPR013766">
    <property type="entry name" value="Thioredoxin_domain"/>
</dbReference>
<comment type="similarity">
    <text evidence="1 7">Belongs to the thioredoxin family.</text>
</comment>
<gene>
    <name evidence="11" type="primary">trxA</name>
    <name evidence="11" type="ORF">DP114_25740</name>
</gene>
<dbReference type="GO" id="GO:0005737">
    <property type="term" value="C:cytoplasm"/>
    <property type="evidence" value="ECO:0007669"/>
    <property type="project" value="TreeGrafter"/>
</dbReference>
<dbReference type="Pfam" id="PF00085">
    <property type="entry name" value="Thioredoxin"/>
    <property type="match status" value="1"/>
</dbReference>
<dbReference type="FunFam" id="3.40.30.10:FF:000001">
    <property type="entry name" value="Thioredoxin"/>
    <property type="match status" value="1"/>
</dbReference>
<keyword evidence="5 9" id="KW-0676">Redox-active center</keyword>
<dbReference type="InterPro" id="IPR036249">
    <property type="entry name" value="Thioredoxin-like_sf"/>
</dbReference>
<feature type="active site" description="Nucleophile" evidence="8">
    <location>
        <position position="34"/>
    </location>
</feature>
<dbReference type="GO" id="GO:0015035">
    <property type="term" value="F:protein-disulfide reductase activity"/>
    <property type="evidence" value="ECO:0007669"/>
    <property type="project" value="UniProtKB-UniRule"/>
</dbReference>
<dbReference type="AlphaFoldDB" id="A0A856MHY0"/>
<feature type="domain" description="Thioredoxin" evidence="10">
    <location>
        <begin position="1"/>
        <end position="106"/>
    </location>
</feature>
<name>A0A856MHY0_9CYAN</name>
<evidence type="ECO:0000313" key="12">
    <source>
        <dbReference type="Proteomes" id="UP000503129"/>
    </source>
</evidence>
<dbReference type="CDD" id="cd02947">
    <property type="entry name" value="TRX_family"/>
    <property type="match status" value="1"/>
</dbReference>
<evidence type="ECO:0000256" key="2">
    <source>
        <dbReference type="ARBA" id="ARBA00022448"/>
    </source>
</evidence>
<dbReference type="PRINTS" id="PR00421">
    <property type="entry name" value="THIOREDOXIN"/>
</dbReference>
<sequence length="106" mass="11941">MTKAVYIQDSDFDNLLTSSGLVVVDYTASWCGPCKLISPFIDELAEKYEGRAKVVKVDLDHNKENAKKYNIKSIPAVLIFKDGEEVERLVGKASYETFSQALEKYL</sequence>
<dbReference type="SUPFAM" id="SSF52833">
    <property type="entry name" value="Thioredoxin-like"/>
    <property type="match status" value="1"/>
</dbReference>
<keyword evidence="3" id="KW-0249">Electron transport</keyword>